<dbReference type="InterPro" id="IPR054722">
    <property type="entry name" value="PolX-like_BBD"/>
</dbReference>
<keyword evidence="14" id="KW-0808">Transferase</keyword>
<evidence type="ECO:0000256" key="8">
    <source>
        <dbReference type="ARBA" id="ARBA00022759"/>
    </source>
</evidence>
<keyword evidence="13" id="KW-0695">RNA-directed DNA polymerase</keyword>
<keyword evidence="15" id="KW-0917">Virion maturation</keyword>
<dbReference type="EMBL" id="CACRXK020001986">
    <property type="protein sequence ID" value="CAB3992128.1"/>
    <property type="molecule type" value="Genomic_DNA"/>
</dbReference>
<evidence type="ECO:0000256" key="6">
    <source>
        <dbReference type="ARBA" id="ARBA00022741"/>
    </source>
</evidence>
<dbReference type="PANTHER" id="PTHR42648">
    <property type="entry name" value="TRANSPOSASE, PUTATIVE-RELATED"/>
    <property type="match status" value="1"/>
</dbReference>
<keyword evidence="16" id="KW-0233">DNA recombination</keyword>
<dbReference type="Pfam" id="PF25597">
    <property type="entry name" value="SH3_retrovirus"/>
    <property type="match status" value="1"/>
</dbReference>
<dbReference type="InterPro" id="IPR012337">
    <property type="entry name" value="RNaseH-like_sf"/>
</dbReference>
<keyword evidence="14" id="KW-0548">Nucleotidyltransferase</keyword>
<keyword evidence="17" id="KW-0511">Multifunctional enzyme</keyword>
<dbReference type="Pfam" id="PF14223">
    <property type="entry name" value="Retrotran_gag_2"/>
    <property type="match status" value="1"/>
</dbReference>
<keyword evidence="7" id="KW-0064">Aspartyl protease</keyword>
<dbReference type="GO" id="GO:0004519">
    <property type="term" value="F:endonuclease activity"/>
    <property type="evidence" value="ECO:0007669"/>
    <property type="project" value="UniProtKB-KW"/>
</dbReference>
<reference evidence="19" key="1">
    <citation type="submission" date="2020-04" db="EMBL/GenBank/DDBJ databases">
        <authorList>
            <person name="Alioto T."/>
            <person name="Alioto T."/>
            <person name="Gomez Garrido J."/>
        </authorList>
    </citation>
    <scope>NUCLEOTIDE SEQUENCE</scope>
    <source>
        <strain evidence="19">A484AB</strain>
    </source>
</reference>
<evidence type="ECO:0000256" key="7">
    <source>
        <dbReference type="ARBA" id="ARBA00022750"/>
    </source>
</evidence>
<evidence type="ECO:0000256" key="9">
    <source>
        <dbReference type="ARBA" id="ARBA00022801"/>
    </source>
</evidence>
<accession>A0A6S7GJK5</accession>
<keyword evidence="11" id="KW-0460">Magnesium</keyword>
<keyword evidence="14" id="KW-0239">DNA-directed DNA polymerase</keyword>
<evidence type="ECO:0000256" key="1">
    <source>
        <dbReference type="ARBA" id="ARBA00002180"/>
    </source>
</evidence>
<evidence type="ECO:0000256" key="3">
    <source>
        <dbReference type="ARBA" id="ARBA00022670"/>
    </source>
</evidence>
<dbReference type="GO" id="GO:0006508">
    <property type="term" value="P:proteolysis"/>
    <property type="evidence" value="ECO:0007669"/>
    <property type="project" value="UniProtKB-KW"/>
</dbReference>
<evidence type="ECO:0000256" key="15">
    <source>
        <dbReference type="ARBA" id="ARBA00023113"/>
    </source>
</evidence>
<evidence type="ECO:0000256" key="17">
    <source>
        <dbReference type="ARBA" id="ARBA00023268"/>
    </source>
</evidence>
<dbReference type="InterPro" id="IPR036875">
    <property type="entry name" value="Znf_CCHC_sf"/>
</dbReference>
<dbReference type="InterPro" id="IPR057670">
    <property type="entry name" value="SH3_retrovirus"/>
</dbReference>
<evidence type="ECO:0000256" key="14">
    <source>
        <dbReference type="ARBA" id="ARBA00022932"/>
    </source>
</evidence>
<dbReference type="GO" id="GO:0003964">
    <property type="term" value="F:RNA-directed DNA polymerase activity"/>
    <property type="evidence" value="ECO:0007669"/>
    <property type="project" value="UniProtKB-KW"/>
</dbReference>
<evidence type="ECO:0000256" key="11">
    <source>
        <dbReference type="ARBA" id="ARBA00022842"/>
    </source>
</evidence>
<evidence type="ECO:0000256" key="16">
    <source>
        <dbReference type="ARBA" id="ARBA00023172"/>
    </source>
</evidence>
<evidence type="ECO:0000256" key="18">
    <source>
        <dbReference type="SAM" id="MobiDB-lite"/>
    </source>
</evidence>
<dbReference type="Gene3D" id="3.30.420.10">
    <property type="entry name" value="Ribonuclease H-like superfamily/Ribonuclease H"/>
    <property type="match status" value="1"/>
</dbReference>
<dbReference type="GO" id="GO:0015074">
    <property type="term" value="P:DNA integration"/>
    <property type="evidence" value="ECO:0007669"/>
    <property type="project" value="UniProtKB-KW"/>
</dbReference>
<dbReference type="PANTHER" id="PTHR42648:SF11">
    <property type="entry name" value="TRANSPOSON TY4-P GAG-POL POLYPROTEIN"/>
    <property type="match status" value="1"/>
</dbReference>
<dbReference type="PROSITE" id="PS50158">
    <property type="entry name" value="ZF_CCHC"/>
    <property type="match status" value="1"/>
</dbReference>
<dbReference type="GO" id="GO:0004190">
    <property type="term" value="F:aspartic-type endopeptidase activity"/>
    <property type="evidence" value="ECO:0007669"/>
    <property type="project" value="UniProtKB-KW"/>
</dbReference>
<dbReference type="Gene3D" id="4.10.60.10">
    <property type="entry name" value="Zinc finger, CCHC-type"/>
    <property type="match status" value="1"/>
</dbReference>
<dbReference type="Proteomes" id="UP001152795">
    <property type="component" value="Unassembled WGS sequence"/>
</dbReference>
<dbReference type="Pfam" id="PF00665">
    <property type="entry name" value="rve"/>
    <property type="match status" value="1"/>
</dbReference>
<dbReference type="InterPro" id="IPR001584">
    <property type="entry name" value="Integrase_cat-core"/>
</dbReference>
<feature type="compositionally biased region" description="Basic and acidic residues" evidence="18">
    <location>
        <begin position="241"/>
        <end position="258"/>
    </location>
</feature>
<evidence type="ECO:0000256" key="5">
    <source>
        <dbReference type="ARBA" id="ARBA00022723"/>
    </source>
</evidence>
<dbReference type="InterPro" id="IPR013103">
    <property type="entry name" value="RVT_2"/>
</dbReference>
<evidence type="ECO:0000256" key="4">
    <source>
        <dbReference type="ARBA" id="ARBA00022722"/>
    </source>
</evidence>
<dbReference type="GO" id="GO:0003676">
    <property type="term" value="F:nucleic acid binding"/>
    <property type="evidence" value="ECO:0007669"/>
    <property type="project" value="InterPro"/>
</dbReference>
<comment type="function">
    <text evidence="1">The aspartyl protease (PR) mediates the proteolytic cleavages of the Gag and Gag-Pol polyproteins after assembly of the VLP.</text>
</comment>
<dbReference type="OrthoDB" id="6151331at2759"/>
<dbReference type="SUPFAM" id="SSF57756">
    <property type="entry name" value="Retrovirus zinc finger-like domains"/>
    <property type="match status" value="1"/>
</dbReference>
<feature type="region of interest" description="Disordered" evidence="18">
    <location>
        <begin position="233"/>
        <end position="258"/>
    </location>
</feature>
<keyword evidence="4" id="KW-0540">Nuclease</keyword>
<dbReference type="GO" id="GO:0003887">
    <property type="term" value="F:DNA-directed DNA polymerase activity"/>
    <property type="evidence" value="ECO:0007669"/>
    <property type="project" value="UniProtKB-KW"/>
</dbReference>
<dbReference type="PROSITE" id="PS50994">
    <property type="entry name" value="INTEGRASE"/>
    <property type="match status" value="1"/>
</dbReference>
<evidence type="ECO:0000256" key="10">
    <source>
        <dbReference type="ARBA" id="ARBA00022840"/>
    </source>
</evidence>
<comment type="caution">
    <text evidence="19">The sequence shown here is derived from an EMBL/GenBank/DDBJ whole genome shotgun (WGS) entry which is preliminary data.</text>
</comment>
<dbReference type="SUPFAM" id="SSF56672">
    <property type="entry name" value="DNA/RNA polymerases"/>
    <property type="match status" value="1"/>
</dbReference>
<dbReference type="AlphaFoldDB" id="A0A6S7GJK5"/>
<dbReference type="InterPro" id="IPR043502">
    <property type="entry name" value="DNA/RNA_pol_sf"/>
</dbReference>
<evidence type="ECO:0000313" key="19">
    <source>
        <dbReference type="EMBL" id="CAB3992128.1"/>
    </source>
</evidence>
<keyword evidence="10" id="KW-0067">ATP-binding</keyword>
<keyword evidence="9" id="KW-0378">Hydrolase</keyword>
<dbReference type="Pfam" id="PF22936">
    <property type="entry name" value="Pol_BBD"/>
    <property type="match status" value="1"/>
</dbReference>
<gene>
    <name evidence="19" type="ORF">PACLA_8A058388</name>
</gene>
<dbReference type="GO" id="GO:0006310">
    <property type="term" value="P:DNA recombination"/>
    <property type="evidence" value="ECO:0007669"/>
    <property type="project" value="UniProtKB-KW"/>
</dbReference>
<keyword evidence="2" id="KW-1188">Viral release from host cell</keyword>
<dbReference type="SUPFAM" id="SSF53098">
    <property type="entry name" value="Ribonuclease H-like"/>
    <property type="match status" value="1"/>
</dbReference>
<keyword evidence="8" id="KW-0255">Endonuclease</keyword>
<protein>
    <submittedName>
        <fullName evidence="19">Retrovirus-related Pol poly from transposon TNT 1-94</fullName>
    </submittedName>
</protein>
<keyword evidence="12" id="KW-0229">DNA integration</keyword>
<dbReference type="InterPro" id="IPR036397">
    <property type="entry name" value="RNaseH_sf"/>
</dbReference>
<proteinExistence type="predicted"/>
<sequence>MASSTGYGPRAKILFNGDERKYELWETKFMGYLHILKLKETVESAEPNEAKNADVYAELIQVLDDRSLSLVMRDAKDDGKKAISILREHYMSSGKPKIIALYTELTTLNKGEAESVTDYMLRAEAATAALKNAGEEVGDALLIAMILKGLPLEFKAFNTVITQKDKQPSYTEFKVALRAFEENEKPMEKNNVMKTGFYTKMKCFACKQYGHKADQCTRSKKWCSHCKTRTHNTKDCRRKNQNQDKKEDERSQAAKSVQDQEARRSFAFIVSDAPAENDVDYLKASLLVDCGATTHIVNDKSKFTSFDESFNPEVHFIELADGTRYNNIALKRGDANVLLEDKLGNQHSVTLQNALYVPSFSQDIFSVQAASENGASISFQPGGQAFLSAGDGTQFDIQKRGRLYYLYSIKSAAHDLQTWHEILGHCNVKDTLQLQHVVDGMSINNKKKVSDCEVCILGKMTNIRNRDPDAKGKVPLELVHADLAGPVIPESSEGFKYVLAYTDDYSGATFTYLLKRKSDTLSATEKFLADSSPYGKIKCIRSDNGTEFTNNAYKSLLVRNKIKHETSAPYSPHQNGTAERNWRTLFEMARCLLIDAKLEKKFWPYAVLTATYIRNRYYNNRNKQTPYQALTNKKPNLSNMAIFGTECFAYTQNKTKLDARCEKGIFLGYDKSSPAYLVLFPENGKIQKIRNVKFTNKFKIIEQDNDIQTNDDILHREIRLGAEMALPQVRPEGGKFPLQPDNVEAGLLEAENHEPAPQPRYPVRNTRRPPHLNDYIVENDLDDDDVINHNVDYCCATSVYPKSYKEAIKSKDSEKWCEAMNEEISSLSENNTYTLTKLPEGKSIVGARWVYTVKEGKNGEKSYKARYVAKGYSQVPEVDYFETFSPTAKITSIRMLMQLALDLDMEVHQMDVKTAYLNAPVDCELYIEQPEGFVKHSESGEMLVCKLNKSLYGLKQSGRNWNHMLHTFLTSKGFTQLVSDPCVYIKKQNGKTTILLIWVDDIIIASNSTPSLKQVKDDLSCKFKMKDLGILSWFLGINFTFTGNTITMDQIRYIERILIRFKMEG</sequence>
<dbReference type="GO" id="GO:0008270">
    <property type="term" value="F:zinc ion binding"/>
    <property type="evidence" value="ECO:0007669"/>
    <property type="project" value="InterPro"/>
</dbReference>
<evidence type="ECO:0000256" key="12">
    <source>
        <dbReference type="ARBA" id="ARBA00022908"/>
    </source>
</evidence>
<keyword evidence="6" id="KW-0547">Nucleotide-binding</keyword>
<evidence type="ECO:0000256" key="2">
    <source>
        <dbReference type="ARBA" id="ARBA00022612"/>
    </source>
</evidence>
<dbReference type="GO" id="GO:0005524">
    <property type="term" value="F:ATP binding"/>
    <property type="evidence" value="ECO:0007669"/>
    <property type="project" value="UniProtKB-KW"/>
</dbReference>
<dbReference type="InterPro" id="IPR039537">
    <property type="entry name" value="Retrotran_Ty1/copia-like"/>
</dbReference>
<dbReference type="InterPro" id="IPR001878">
    <property type="entry name" value="Znf_CCHC"/>
</dbReference>
<organism evidence="19 20">
    <name type="scientific">Paramuricea clavata</name>
    <name type="common">Red gorgonian</name>
    <name type="synonym">Violescent sea-whip</name>
    <dbReference type="NCBI Taxonomy" id="317549"/>
    <lineage>
        <taxon>Eukaryota</taxon>
        <taxon>Metazoa</taxon>
        <taxon>Cnidaria</taxon>
        <taxon>Anthozoa</taxon>
        <taxon>Octocorallia</taxon>
        <taxon>Malacalcyonacea</taxon>
        <taxon>Plexauridae</taxon>
        <taxon>Paramuricea</taxon>
    </lineage>
</organism>
<keyword evidence="5" id="KW-0479">Metal-binding</keyword>
<evidence type="ECO:0000313" key="20">
    <source>
        <dbReference type="Proteomes" id="UP001152795"/>
    </source>
</evidence>
<name>A0A6S7GJK5_PARCT</name>
<dbReference type="Pfam" id="PF07727">
    <property type="entry name" value="RVT_2"/>
    <property type="match status" value="1"/>
</dbReference>
<keyword evidence="3" id="KW-0645">Protease</keyword>
<keyword evidence="20" id="KW-1185">Reference proteome</keyword>
<evidence type="ECO:0000256" key="13">
    <source>
        <dbReference type="ARBA" id="ARBA00022918"/>
    </source>
</evidence>